<organism evidence="1 2">
    <name type="scientific">Trichonephila clavipes</name>
    <name type="common">Golden silk orbweaver</name>
    <name type="synonym">Nephila clavipes</name>
    <dbReference type="NCBI Taxonomy" id="2585209"/>
    <lineage>
        <taxon>Eukaryota</taxon>
        <taxon>Metazoa</taxon>
        <taxon>Ecdysozoa</taxon>
        <taxon>Arthropoda</taxon>
        <taxon>Chelicerata</taxon>
        <taxon>Arachnida</taxon>
        <taxon>Araneae</taxon>
        <taxon>Araneomorphae</taxon>
        <taxon>Entelegynae</taxon>
        <taxon>Araneoidea</taxon>
        <taxon>Nephilidae</taxon>
        <taxon>Trichonephila</taxon>
    </lineage>
</organism>
<protein>
    <submittedName>
        <fullName evidence="1">Uncharacterized protein</fullName>
    </submittedName>
</protein>
<name>A0A8X7BHT3_TRICX</name>
<evidence type="ECO:0000313" key="2">
    <source>
        <dbReference type="Proteomes" id="UP000887159"/>
    </source>
</evidence>
<dbReference type="AlphaFoldDB" id="A0A8X7BHT3"/>
<evidence type="ECO:0000313" key="1">
    <source>
        <dbReference type="EMBL" id="GFY30872.1"/>
    </source>
</evidence>
<accession>A0A8X7BHT3</accession>
<dbReference type="EMBL" id="BMAU01021394">
    <property type="protein sequence ID" value="GFY30872.1"/>
    <property type="molecule type" value="Genomic_DNA"/>
</dbReference>
<reference evidence="1" key="1">
    <citation type="submission" date="2020-08" db="EMBL/GenBank/DDBJ databases">
        <title>Multicomponent nature underlies the extraordinary mechanical properties of spider dragline silk.</title>
        <authorList>
            <person name="Kono N."/>
            <person name="Nakamura H."/>
            <person name="Mori M."/>
            <person name="Yoshida Y."/>
            <person name="Ohtoshi R."/>
            <person name="Malay A.D."/>
            <person name="Moran D.A.P."/>
            <person name="Tomita M."/>
            <person name="Numata K."/>
            <person name="Arakawa K."/>
        </authorList>
    </citation>
    <scope>NUCLEOTIDE SEQUENCE</scope>
</reference>
<gene>
    <name evidence="1" type="ORF">TNCV_3120321</name>
</gene>
<proteinExistence type="predicted"/>
<dbReference type="Proteomes" id="UP000887159">
    <property type="component" value="Unassembled WGS sequence"/>
</dbReference>
<comment type="caution">
    <text evidence="1">The sequence shown here is derived from an EMBL/GenBank/DDBJ whole genome shotgun (WGS) entry which is preliminary data.</text>
</comment>
<keyword evidence="2" id="KW-1185">Reference proteome</keyword>
<sequence length="71" mass="8062">MMKSEQMVKLKMKMGFLPRHLPWPACEEFHSSFNSAAAAFEVEDITALPEDLPTSISITLRPELPFKTAMH</sequence>